<comment type="caution">
    <text evidence="3">The sequence shown here is derived from an EMBL/GenBank/DDBJ whole genome shotgun (WGS) entry which is preliminary data.</text>
</comment>
<dbReference type="PANTHER" id="PTHR43169">
    <property type="entry name" value="EXSB FAMILY PROTEIN"/>
    <property type="match status" value="1"/>
</dbReference>
<dbReference type="SUPFAM" id="SSF52402">
    <property type="entry name" value="Adenine nucleotide alpha hydrolases-like"/>
    <property type="match status" value="1"/>
</dbReference>
<dbReference type="InterPro" id="IPR014729">
    <property type="entry name" value="Rossmann-like_a/b/a_fold"/>
</dbReference>
<dbReference type="NCBIfam" id="TIGR00268">
    <property type="entry name" value="ATP-dependent sacrificial sulfur transferase LarE"/>
    <property type="match status" value="1"/>
</dbReference>
<dbReference type="CDD" id="cd01990">
    <property type="entry name" value="LarE-like"/>
    <property type="match status" value="1"/>
</dbReference>
<dbReference type="AlphaFoldDB" id="A0A538TP88"/>
<protein>
    <submittedName>
        <fullName evidence="3">ATP-dependent sacrificial sulfur transferase LarE</fullName>
    </submittedName>
</protein>
<reference evidence="3 4" key="1">
    <citation type="journal article" date="2019" name="Nat. Microbiol.">
        <title>Mediterranean grassland soil C-N compound turnover is dependent on rainfall and depth, and is mediated by genomically divergent microorganisms.</title>
        <authorList>
            <person name="Diamond S."/>
            <person name="Andeer P.F."/>
            <person name="Li Z."/>
            <person name="Crits-Christoph A."/>
            <person name="Burstein D."/>
            <person name="Anantharaman K."/>
            <person name="Lane K.R."/>
            <person name="Thomas B.C."/>
            <person name="Pan C."/>
            <person name="Northen T.R."/>
            <person name="Banfield J.F."/>
        </authorList>
    </citation>
    <scope>NUCLEOTIDE SEQUENCE [LARGE SCALE GENOMIC DNA]</scope>
    <source>
        <strain evidence="3">WS_9</strain>
    </source>
</reference>
<dbReference type="PIRSF" id="PIRSF006661">
    <property type="entry name" value="PP-lp_UCP006661"/>
    <property type="match status" value="1"/>
</dbReference>
<sequence length="263" mass="28592">MGRTLVAYSGGVDSAYLLAEASQVLGPRALGVIAKSPSLPGAELTAALSLAASRGIGVRVIETREMERTEYRANGPDRCFHCKAELFERLTTVAAEEGWATIAYGALTDDLGDVRPGMAAAGRFRVRAPLLEAGLGKLEVRLLARDIGLRVWDKPQSACLASRIPHGSPVTVMKLSQVEQGEAWLREALGLRVARLRHEGTHARIEVLEEDIARISGETTLSNISFALNRLGFMTVEIDPRGYRRPDPQPAVLAEERVDGERR</sequence>
<feature type="region of interest" description="Disordered" evidence="2">
    <location>
        <begin position="242"/>
        <end position="263"/>
    </location>
</feature>
<evidence type="ECO:0000256" key="1">
    <source>
        <dbReference type="PIRSR" id="PIRSR006661-1"/>
    </source>
</evidence>
<dbReference type="InterPro" id="IPR052188">
    <property type="entry name" value="Ni-pincer_cofactor_biosynth"/>
</dbReference>
<gene>
    <name evidence="3" type="primary">larE</name>
    <name evidence="3" type="ORF">E6K79_04820</name>
</gene>
<dbReference type="PANTHER" id="PTHR43169:SF2">
    <property type="entry name" value="NAD_GMP SYNTHASE DOMAIN-CONTAINING PROTEIN"/>
    <property type="match status" value="1"/>
</dbReference>
<evidence type="ECO:0000256" key="2">
    <source>
        <dbReference type="SAM" id="MobiDB-lite"/>
    </source>
</evidence>
<dbReference type="Proteomes" id="UP000317691">
    <property type="component" value="Unassembled WGS sequence"/>
</dbReference>
<accession>A0A538TP88</accession>
<dbReference type="Gene3D" id="3.40.50.620">
    <property type="entry name" value="HUPs"/>
    <property type="match status" value="1"/>
</dbReference>
<feature type="compositionally biased region" description="Basic and acidic residues" evidence="2">
    <location>
        <begin position="254"/>
        <end position="263"/>
    </location>
</feature>
<evidence type="ECO:0000313" key="3">
    <source>
        <dbReference type="EMBL" id="TMQ65441.1"/>
    </source>
</evidence>
<proteinExistence type="predicted"/>
<evidence type="ECO:0000313" key="4">
    <source>
        <dbReference type="Proteomes" id="UP000317691"/>
    </source>
</evidence>
<dbReference type="EMBL" id="VBOZ01000013">
    <property type="protein sequence ID" value="TMQ65441.1"/>
    <property type="molecule type" value="Genomic_DNA"/>
</dbReference>
<dbReference type="InterPro" id="IPR005232">
    <property type="entry name" value="LarE"/>
</dbReference>
<name>A0A538TP88_UNCEI</name>
<organism evidence="3 4">
    <name type="scientific">Eiseniibacteriota bacterium</name>
    <dbReference type="NCBI Taxonomy" id="2212470"/>
    <lineage>
        <taxon>Bacteria</taxon>
        <taxon>Candidatus Eiseniibacteriota</taxon>
    </lineage>
</organism>
<keyword evidence="3" id="KW-0808">Transferase</keyword>
<dbReference type="GO" id="GO:0016783">
    <property type="term" value="F:sulfurtransferase activity"/>
    <property type="evidence" value="ECO:0007669"/>
    <property type="project" value="InterPro"/>
</dbReference>
<feature type="active site" description="Nucleophile and sulfur donor" evidence="1">
    <location>
        <position position="159"/>
    </location>
</feature>